<protein>
    <submittedName>
        <fullName evidence="2">Uncharacterized protein</fullName>
    </submittedName>
</protein>
<evidence type="ECO:0000256" key="1">
    <source>
        <dbReference type="SAM" id="MobiDB-lite"/>
    </source>
</evidence>
<name>A0A836CAC4_9STRA</name>
<evidence type="ECO:0000313" key="2">
    <source>
        <dbReference type="EMBL" id="KAG5178419.1"/>
    </source>
</evidence>
<sequence>MYDEDDVPVLQLTESELAAIDADALELEMARLDGMLYELGRAPAEMRPAILREYADVLLDPYYVLAMRARVPRLETEAQRALLQAVNAQATTLVGQLAGLKQAQEVQELEKIRAICETAMDDMARLPDKVRSMKPLLNADFVAYLAYAIEKERGALRAKGMDPDREPSRWLQVLGVIKQGVFAELEKDVYLDVQAIHYVLRMREPDERRALLEATIATLPSMDVRGFRRVARNIAEHVAARSDGAVDAALRARVAEFAELMDELLPDARVEALSREADDWAAQRVADRDAVRRAVARARPNPSAFGGGTFSETYGADGSEDYGGGAAAALLGPETAPEAAPVTAETVAAAAAGAVDLTELYRQQSVEGEDAFGDGAGEEWGLWDEGEVDGSVVGGNRGEAVPGMLGGARFGTGGDEQQTSGSDGRVLTDEFGDELDDDASSW</sequence>
<reference evidence="2" key="1">
    <citation type="submission" date="2021-02" db="EMBL/GenBank/DDBJ databases">
        <title>First Annotated Genome of the Yellow-green Alga Tribonema minus.</title>
        <authorList>
            <person name="Mahan K.M."/>
        </authorList>
    </citation>
    <scope>NUCLEOTIDE SEQUENCE</scope>
    <source>
        <strain evidence="2">UTEX B ZZ1240</strain>
    </source>
</reference>
<dbReference type="OrthoDB" id="428655at2759"/>
<evidence type="ECO:0000313" key="3">
    <source>
        <dbReference type="Proteomes" id="UP000664859"/>
    </source>
</evidence>
<feature type="region of interest" description="Disordered" evidence="1">
    <location>
        <begin position="370"/>
        <end position="442"/>
    </location>
</feature>
<feature type="compositionally biased region" description="Gly residues" evidence="1">
    <location>
        <begin position="404"/>
        <end position="414"/>
    </location>
</feature>
<gene>
    <name evidence="2" type="ORF">JKP88DRAFT_201663</name>
</gene>
<feature type="compositionally biased region" description="Acidic residues" evidence="1">
    <location>
        <begin position="430"/>
        <end position="442"/>
    </location>
</feature>
<keyword evidence="3" id="KW-1185">Reference proteome</keyword>
<dbReference type="AlphaFoldDB" id="A0A836CAC4"/>
<dbReference type="EMBL" id="JAFCMP010000515">
    <property type="protein sequence ID" value="KAG5178419.1"/>
    <property type="molecule type" value="Genomic_DNA"/>
</dbReference>
<proteinExistence type="predicted"/>
<organism evidence="2 3">
    <name type="scientific">Tribonema minus</name>
    <dbReference type="NCBI Taxonomy" id="303371"/>
    <lineage>
        <taxon>Eukaryota</taxon>
        <taxon>Sar</taxon>
        <taxon>Stramenopiles</taxon>
        <taxon>Ochrophyta</taxon>
        <taxon>PX clade</taxon>
        <taxon>Xanthophyceae</taxon>
        <taxon>Tribonematales</taxon>
        <taxon>Tribonemataceae</taxon>
        <taxon>Tribonema</taxon>
    </lineage>
</organism>
<dbReference type="Proteomes" id="UP000664859">
    <property type="component" value="Unassembled WGS sequence"/>
</dbReference>
<accession>A0A836CAC4</accession>
<comment type="caution">
    <text evidence="2">The sequence shown here is derived from an EMBL/GenBank/DDBJ whole genome shotgun (WGS) entry which is preliminary data.</text>
</comment>